<reference evidence="11 13" key="1">
    <citation type="journal article" date="2018" name="BMC Genomics">
        <title>Comparative genomics of the wheat fungal pathogen Pyrenophora tritici-repentis reveals chromosomal variations and genome plasticity.</title>
        <authorList>
            <person name="Moolhuijzen P."/>
            <person name="See P.T."/>
            <person name="Hane J.K."/>
            <person name="Shi G."/>
            <person name="Liu Z."/>
            <person name="Oliver R.P."/>
            <person name="Moffat C.S."/>
        </authorList>
    </citation>
    <scope>NUCLEOTIDE SEQUENCE [LARGE SCALE GENOMIC DNA]</scope>
    <source>
        <strain evidence="11">M4</strain>
    </source>
</reference>
<dbReference type="OMA" id="AEDFACH"/>
<dbReference type="Pfam" id="PF05730">
    <property type="entry name" value="CFEM"/>
    <property type="match status" value="1"/>
</dbReference>
<evidence type="ECO:0000313" key="11">
    <source>
        <dbReference type="EMBL" id="KAF7576159.1"/>
    </source>
</evidence>
<keyword evidence="6 9" id="KW-0732">Signal</keyword>
<keyword evidence="5" id="KW-0325">Glycoprotein</keyword>
<keyword evidence="7" id="KW-1015">Disulfide bond</keyword>
<name>A0A2W1GU74_9PLEO</name>
<organism evidence="12 14">
    <name type="scientific">Pyrenophora tritici-repentis</name>
    <dbReference type="NCBI Taxonomy" id="45151"/>
    <lineage>
        <taxon>Eukaryota</taxon>
        <taxon>Fungi</taxon>
        <taxon>Dikarya</taxon>
        <taxon>Ascomycota</taxon>
        <taxon>Pezizomycotina</taxon>
        <taxon>Dothideomycetes</taxon>
        <taxon>Pleosporomycetidae</taxon>
        <taxon>Pleosporales</taxon>
        <taxon>Pleosporineae</taxon>
        <taxon>Pleosporaceae</taxon>
        <taxon>Pyrenophora</taxon>
    </lineage>
</organism>
<comment type="subcellular location">
    <subcellularLocation>
        <location evidence="1">Membrane</location>
        <topology evidence="1">Lipid-anchor</topology>
        <topology evidence="1">GPI-anchor</topology>
    </subcellularLocation>
    <subcellularLocation>
        <location evidence="2">Secreted</location>
    </subcellularLocation>
</comment>
<dbReference type="InterPro" id="IPR008427">
    <property type="entry name" value="Extracellular_membr_CFEM_dom"/>
</dbReference>
<sequence>MRFSQITAILSITAVASAQVTFNLTKAYKKGNWDKYHCLDAVKVKTWIPKCLHECQDKANRADGCAFNDYACHCINNSVYSKLIEPCAFPAAMGGKGTCKMADLRVARPIVQDICNFFNATIYSDYHGCKQKLSREKTFGMVRKQKFIAIDSEYDEDRLHYETD</sequence>
<evidence type="ECO:0000313" key="14">
    <source>
        <dbReference type="Proteomes" id="UP000249757"/>
    </source>
</evidence>
<evidence type="ECO:0000313" key="13">
    <source>
        <dbReference type="Proteomes" id="UP000245464"/>
    </source>
</evidence>
<feature type="signal peptide" evidence="9">
    <location>
        <begin position="1"/>
        <end position="18"/>
    </location>
</feature>
<evidence type="ECO:0000256" key="2">
    <source>
        <dbReference type="ARBA" id="ARBA00004613"/>
    </source>
</evidence>
<evidence type="ECO:0000313" key="12">
    <source>
        <dbReference type="EMBL" id="KAI1520000.1"/>
    </source>
</evidence>
<keyword evidence="5" id="KW-0472">Membrane</keyword>
<comment type="caution">
    <text evidence="12">The sequence shown here is derived from an EMBL/GenBank/DDBJ whole genome shotgun (WGS) entry which is preliminary data.</text>
</comment>
<dbReference type="Proteomes" id="UP000249757">
    <property type="component" value="Unassembled WGS sequence"/>
</dbReference>
<reference evidence="12" key="2">
    <citation type="submission" date="2021-05" db="EMBL/GenBank/DDBJ databases">
        <authorList>
            <person name="Moolhuijzen P.M."/>
            <person name="Moffat C.S."/>
        </authorList>
    </citation>
    <scope>NUCLEOTIDE SEQUENCE</scope>
    <source>
        <strain evidence="12">86-124</strain>
    </source>
</reference>
<dbReference type="EMBL" id="NQIK02000001">
    <property type="protein sequence ID" value="KAF7576159.1"/>
    <property type="molecule type" value="Genomic_DNA"/>
</dbReference>
<gene>
    <name evidence="12" type="ORF">Ptr86124_000368</name>
    <name evidence="11" type="ORF">PtrM4_003990</name>
</gene>
<dbReference type="GO" id="GO:0005576">
    <property type="term" value="C:extracellular region"/>
    <property type="evidence" value="ECO:0007669"/>
    <property type="project" value="UniProtKB-SubCell"/>
</dbReference>
<dbReference type="OrthoDB" id="3932980at2759"/>
<evidence type="ECO:0000256" key="7">
    <source>
        <dbReference type="ARBA" id="ARBA00023157"/>
    </source>
</evidence>
<evidence type="ECO:0000256" key="8">
    <source>
        <dbReference type="ARBA" id="ARBA00023288"/>
    </source>
</evidence>
<evidence type="ECO:0000256" key="5">
    <source>
        <dbReference type="ARBA" id="ARBA00022622"/>
    </source>
</evidence>
<dbReference type="GO" id="GO:0098552">
    <property type="term" value="C:side of membrane"/>
    <property type="evidence" value="ECO:0007669"/>
    <property type="project" value="UniProtKB-KW"/>
</dbReference>
<keyword evidence="14" id="KW-1185">Reference proteome</keyword>
<evidence type="ECO:0000256" key="6">
    <source>
        <dbReference type="ARBA" id="ARBA00022729"/>
    </source>
</evidence>
<feature type="domain" description="CFEM" evidence="10">
    <location>
        <begin position="47"/>
        <end position="116"/>
    </location>
</feature>
<reference evidence="14" key="4">
    <citation type="journal article" date="2022" name="Microb. Genom.">
        <title>A global pangenome for the wheat fungal pathogen Pyrenophora tritici-repentis and prediction of effector protein structural homology.</title>
        <authorList>
            <person name="Moolhuijzen P.M."/>
            <person name="See P.T."/>
            <person name="Shi G."/>
            <person name="Powell H.R."/>
            <person name="Cockram J."/>
            <person name="Jorgensen L.N."/>
            <person name="Benslimane H."/>
            <person name="Strelkov S.E."/>
            <person name="Turner J."/>
            <person name="Liu Z."/>
            <person name="Moffat C.S."/>
        </authorList>
    </citation>
    <scope>NUCLEOTIDE SEQUENCE [LARGE SCALE GENOMIC DNA]</scope>
</reference>
<proteinExistence type="inferred from homology"/>
<evidence type="ECO:0000256" key="3">
    <source>
        <dbReference type="ARBA" id="ARBA00010031"/>
    </source>
</evidence>
<dbReference type="Proteomes" id="UP000245464">
    <property type="component" value="Chromosome 1"/>
</dbReference>
<evidence type="ECO:0000256" key="1">
    <source>
        <dbReference type="ARBA" id="ARBA00004589"/>
    </source>
</evidence>
<feature type="chain" id="PRO_5042701216" evidence="9">
    <location>
        <begin position="19"/>
        <end position="164"/>
    </location>
</feature>
<protein>
    <submittedName>
        <fullName evidence="12">CFEM domain containing protein</fullName>
    </submittedName>
</protein>
<keyword evidence="5" id="KW-0336">GPI-anchor</keyword>
<keyword evidence="4" id="KW-0964">Secreted</keyword>
<keyword evidence="8" id="KW-0449">Lipoprotein</keyword>
<dbReference type="AlphaFoldDB" id="A0A2W1GU74"/>
<evidence type="ECO:0000256" key="9">
    <source>
        <dbReference type="SAM" id="SignalP"/>
    </source>
</evidence>
<reference evidence="12" key="3">
    <citation type="journal article" date="2022" name="bioRxiv">
        <title>A global pangenome for the wheat fungal pathogen Pyrenophora tritici-repentis and prediction of effector protein structural homology.</title>
        <authorList>
            <person name="Moolhuijzen P."/>
            <person name="See P.T."/>
            <person name="Shi G."/>
            <person name="Powell H.R."/>
            <person name="Cockram J."/>
            <person name="Jorgensen L.N."/>
            <person name="Benslimane H."/>
            <person name="Strelkov S.E."/>
            <person name="Turner J."/>
            <person name="Liu Z."/>
            <person name="Moffat C.S."/>
        </authorList>
    </citation>
    <scope>NUCLEOTIDE SEQUENCE</scope>
    <source>
        <strain evidence="12">86-124</strain>
    </source>
</reference>
<accession>A0A2W1GU74</accession>
<evidence type="ECO:0000259" key="10">
    <source>
        <dbReference type="Pfam" id="PF05730"/>
    </source>
</evidence>
<evidence type="ECO:0000256" key="4">
    <source>
        <dbReference type="ARBA" id="ARBA00022525"/>
    </source>
</evidence>
<dbReference type="EMBL" id="NRDI02000001">
    <property type="protein sequence ID" value="KAI1520000.1"/>
    <property type="molecule type" value="Genomic_DNA"/>
</dbReference>
<comment type="similarity">
    <text evidence="3">Belongs to the RBT5 family.</text>
</comment>